<feature type="domain" description="Protein bicaudal C homolog 1 KH-like" evidence="1">
    <location>
        <begin position="6"/>
        <end position="61"/>
    </location>
</feature>
<accession>A0A4C1SFH1</accession>
<dbReference type="OrthoDB" id="271862at2759"/>
<dbReference type="STRING" id="151549.A0A4C1SFH1"/>
<dbReference type="Proteomes" id="UP000299102">
    <property type="component" value="Unassembled WGS sequence"/>
</dbReference>
<organism evidence="2 3">
    <name type="scientific">Eumeta variegata</name>
    <name type="common">Bagworm moth</name>
    <name type="synonym">Eumeta japonica</name>
    <dbReference type="NCBI Taxonomy" id="151549"/>
    <lineage>
        <taxon>Eukaryota</taxon>
        <taxon>Metazoa</taxon>
        <taxon>Ecdysozoa</taxon>
        <taxon>Arthropoda</taxon>
        <taxon>Hexapoda</taxon>
        <taxon>Insecta</taxon>
        <taxon>Pterygota</taxon>
        <taxon>Neoptera</taxon>
        <taxon>Endopterygota</taxon>
        <taxon>Lepidoptera</taxon>
        <taxon>Glossata</taxon>
        <taxon>Ditrysia</taxon>
        <taxon>Tineoidea</taxon>
        <taxon>Psychidae</taxon>
        <taxon>Oiketicinae</taxon>
        <taxon>Eumeta</taxon>
    </lineage>
</organism>
<dbReference type="Pfam" id="PF22985">
    <property type="entry name" value="KH_BICC1"/>
    <property type="match status" value="1"/>
</dbReference>
<evidence type="ECO:0000313" key="3">
    <source>
        <dbReference type="Proteomes" id="UP000299102"/>
    </source>
</evidence>
<keyword evidence="3" id="KW-1185">Reference proteome</keyword>
<comment type="caution">
    <text evidence="2">The sequence shown here is derived from an EMBL/GenBank/DDBJ whole genome shotgun (WGS) entry which is preliminary data.</text>
</comment>
<evidence type="ECO:0000313" key="2">
    <source>
        <dbReference type="EMBL" id="GBP00835.1"/>
    </source>
</evidence>
<reference evidence="2 3" key="1">
    <citation type="journal article" date="2019" name="Commun. Biol.">
        <title>The bagworm genome reveals a unique fibroin gene that provides high tensile strength.</title>
        <authorList>
            <person name="Kono N."/>
            <person name="Nakamura H."/>
            <person name="Ohtoshi R."/>
            <person name="Tomita M."/>
            <person name="Numata K."/>
            <person name="Arakawa K."/>
        </authorList>
    </citation>
    <scope>NUCLEOTIDE SEQUENCE [LARGE SCALE GENOMIC DNA]</scope>
</reference>
<dbReference type="AlphaFoldDB" id="A0A4C1SFH1"/>
<evidence type="ECO:0000259" key="1">
    <source>
        <dbReference type="Pfam" id="PF22985"/>
    </source>
</evidence>
<dbReference type="EMBL" id="BGZK01010077">
    <property type="protein sequence ID" value="GBP00835.1"/>
    <property type="molecule type" value="Genomic_DNA"/>
</dbReference>
<proteinExistence type="predicted"/>
<protein>
    <submittedName>
        <fullName evidence="2">Protein bicaudal C</fullName>
    </submittedName>
</protein>
<name>A0A4C1SFH1_EUMVA</name>
<feature type="non-terminal residue" evidence="2">
    <location>
        <position position="1"/>
    </location>
</feature>
<sequence>ALTPLVFCFELPVGGGSHALPDIASPYVQQIQEQYNVQVMIRTRPKLHATLLVVKGVQWEV</sequence>
<dbReference type="InterPro" id="IPR054727">
    <property type="entry name" value="BICC1_KH"/>
</dbReference>
<gene>
    <name evidence="2" type="primary">BicC</name>
    <name evidence="2" type="ORF">EVAR_72237_1</name>
</gene>
<feature type="non-terminal residue" evidence="2">
    <location>
        <position position="61"/>
    </location>
</feature>